<gene>
    <name evidence="6" type="ORF">BCR39DRAFT_521261</name>
</gene>
<feature type="region of interest" description="Disordered" evidence="4">
    <location>
        <begin position="452"/>
        <end position="536"/>
    </location>
</feature>
<dbReference type="InterPro" id="IPR001452">
    <property type="entry name" value="SH3_domain"/>
</dbReference>
<comment type="similarity">
    <text evidence="1">Belongs to the SH3YL1 family.</text>
</comment>
<evidence type="ECO:0000256" key="2">
    <source>
        <dbReference type="ARBA" id="ARBA00022443"/>
    </source>
</evidence>
<keyword evidence="7" id="KW-1185">Reference proteome</keyword>
<dbReference type="SMART" id="SM00326">
    <property type="entry name" value="SH3"/>
    <property type="match status" value="1"/>
</dbReference>
<evidence type="ECO:0000256" key="1">
    <source>
        <dbReference type="ARBA" id="ARBA00007761"/>
    </source>
</evidence>
<keyword evidence="2 3" id="KW-0728">SH3 domain</keyword>
<feature type="compositionally biased region" description="Polar residues" evidence="4">
    <location>
        <begin position="299"/>
        <end position="316"/>
    </location>
</feature>
<accession>A0A1Y2BE44</accession>
<dbReference type="GO" id="GO:0051015">
    <property type="term" value="F:actin filament binding"/>
    <property type="evidence" value="ECO:0007669"/>
    <property type="project" value="TreeGrafter"/>
</dbReference>
<dbReference type="GO" id="GO:0035091">
    <property type="term" value="F:phosphatidylinositol binding"/>
    <property type="evidence" value="ECO:0007669"/>
    <property type="project" value="TreeGrafter"/>
</dbReference>
<reference evidence="6 7" key="1">
    <citation type="submission" date="2016-07" db="EMBL/GenBank/DDBJ databases">
        <title>Pervasive Adenine N6-methylation of Active Genes in Fungi.</title>
        <authorList>
            <consortium name="DOE Joint Genome Institute"/>
            <person name="Mondo S.J."/>
            <person name="Dannebaum R.O."/>
            <person name="Kuo R.C."/>
            <person name="Labutti K."/>
            <person name="Haridas S."/>
            <person name="Kuo A."/>
            <person name="Salamov A."/>
            <person name="Ahrendt S.R."/>
            <person name="Lipzen A."/>
            <person name="Sullivan W."/>
            <person name="Andreopoulos W.B."/>
            <person name="Clum A."/>
            <person name="Lindquist E."/>
            <person name="Daum C."/>
            <person name="Ramamoorthy G.K."/>
            <person name="Gryganskyi A."/>
            <person name="Culley D."/>
            <person name="Magnuson J.K."/>
            <person name="James T.Y."/>
            <person name="O'Malley M.A."/>
            <person name="Stajich J.E."/>
            <person name="Spatafora J.W."/>
            <person name="Visel A."/>
            <person name="Grigoriev I.V."/>
        </authorList>
    </citation>
    <scope>NUCLEOTIDE SEQUENCE [LARGE SCALE GENOMIC DNA]</scope>
    <source>
        <strain evidence="6 7">68-887.2</strain>
    </source>
</reference>
<protein>
    <recommendedName>
        <fullName evidence="5">SH3 domain-containing protein</fullName>
    </recommendedName>
</protein>
<dbReference type="GO" id="GO:0051666">
    <property type="term" value="P:actin cortical patch localization"/>
    <property type="evidence" value="ECO:0007669"/>
    <property type="project" value="TreeGrafter"/>
</dbReference>
<dbReference type="InterPro" id="IPR007461">
    <property type="entry name" value="Ysc84_actin-binding"/>
</dbReference>
<evidence type="ECO:0000313" key="7">
    <source>
        <dbReference type="Proteomes" id="UP000193986"/>
    </source>
</evidence>
<feature type="compositionally biased region" description="Polar residues" evidence="4">
    <location>
        <begin position="492"/>
        <end position="502"/>
    </location>
</feature>
<evidence type="ECO:0000256" key="3">
    <source>
        <dbReference type="PROSITE-ProRule" id="PRU00192"/>
    </source>
</evidence>
<dbReference type="GO" id="GO:0030479">
    <property type="term" value="C:actin cortical patch"/>
    <property type="evidence" value="ECO:0007669"/>
    <property type="project" value="TreeGrafter"/>
</dbReference>
<dbReference type="OrthoDB" id="443981at2759"/>
<feature type="compositionally biased region" description="Low complexity" evidence="4">
    <location>
        <begin position="523"/>
        <end position="535"/>
    </location>
</feature>
<dbReference type="PROSITE" id="PS50002">
    <property type="entry name" value="SH3"/>
    <property type="match status" value="1"/>
</dbReference>
<dbReference type="FunCoup" id="A0A1Y2BE44">
    <property type="interactions" value="28"/>
</dbReference>
<dbReference type="PANTHER" id="PTHR15629">
    <property type="entry name" value="SH3YL1 PROTEIN"/>
    <property type="match status" value="1"/>
</dbReference>
<feature type="compositionally biased region" description="Polar residues" evidence="4">
    <location>
        <begin position="324"/>
        <end position="339"/>
    </location>
</feature>
<sequence>MPINSPIPVKLQEETRKAAKILRSFVDTHNNTLDKVVPISLIERAAGFAIFTVFKAGFLFSARAGSGVVIARLPDGSWSAPSAIGLGGFGFGGQAGAEVTDFLIVLNSRAAVTSFMSAGSLTLGGNLSIAVGPLGRNAEGSGAVNAKGKMAAMYSYSKTKGLFGGVSVEGSVIVERQDANRLAYGGTNSVRQILNGSIDPPDWAYVLIEEIERCTSHGMPGGHKWIPSDEEDDQGPAGGRRRSDSAAGAYAFGGGIGPTPTATTPTGRRRAGSLFGSNDKDKTSPSSSPRPGAGAGYKRSTSFSLNPLTSKGSSSPRRAGPLPSSENYNAGLTWDSNGPMSAYGSRSRSGSNARRPVDRASASGPFADDVAEVVNINKARLPSRGTGDDLLGEPEKDKDLLGAWSADGNGLAANFGRLSTVPSATVNGNRSRSGSRSKAFDDILEDDPYVPHETVSNIANGGGGRAPFGSPVRLTTPTKTGRVSRVNDRPFSYNSPSTNHTRSPFGDDIPERQPFDDYAGPTSSPSPSRSRPPSSIHVREGLDDTADGYARAIALYDFAATDAGDLGFKKGQVVSVLDVVSRQQGGEWWKGRRTDGRVGIFPKKYVEVLFVPKDLKGGVWRSELKSRTADLGFE</sequence>
<name>A0A1Y2BE44_9TREE</name>
<feature type="compositionally biased region" description="Low complexity" evidence="4">
    <location>
        <begin position="341"/>
        <end position="354"/>
    </location>
</feature>
<dbReference type="EMBL" id="MCFC01000007">
    <property type="protein sequence ID" value="ORY33103.1"/>
    <property type="molecule type" value="Genomic_DNA"/>
</dbReference>
<dbReference type="InterPro" id="IPR036028">
    <property type="entry name" value="SH3-like_dom_sf"/>
</dbReference>
<dbReference type="STRING" id="71784.A0A1Y2BE44"/>
<dbReference type="GO" id="GO:0051017">
    <property type="term" value="P:actin filament bundle assembly"/>
    <property type="evidence" value="ECO:0007669"/>
    <property type="project" value="TreeGrafter"/>
</dbReference>
<feature type="region of interest" description="Disordered" evidence="4">
    <location>
        <begin position="218"/>
        <end position="370"/>
    </location>
</feature>
<dbReference type="Pfam" id="PF04366">
    <property type="entry name" value="Ysc84"/>
    <property type="match status" value="1"/>
</dbReference>
<dbReference type="CDD" id="cd00174">
    <property type="entry name" value="SH3"/>
    <property type="match status" value="1"/>
</dbReference>
<feature type="domain" description="SH3" evidence="5">
    <location>
        <begin position="547"/>
        <end position="611"/>
    </location>
</feature>
<dbReference type="CDD" id="cd11525">
    <property type="entry name" value="SYLF_SH3YL1_like"/>
    <property type="match status" value="1"/>
</dbReference>
<dbReference type="InterPro" id="IPR051702">
    <property type="entry name" value="SH3_domain_YSC84-like"/>
</dbReference>
<dbReference type="Proteomes" id="UP000193986">
    <property type="component" value="Unassembled WGS sequence"/>
</dbReference>
<dbReference type="InterPro" id="IPR033643">
    <property type="entry name" value="SYLF_SH3YL1-like"/>
</dbReference>
<dbReference type="PANTHER" id="PTHR15629:SF2">
    <property type="entry name" value="SH3 DOMAIN-CONTAINING YSC84-LIKE PROTEIN 1"/>
    <property type="match status" value="1"/>
</dbReference>
<evidence type="ECO:0000259" key="5">
    <source>
        <dbReference type="PROSITE" id="PS50002"/>
    </source>
</evidence>
<organism evidence="6 7">
    <name type="scientific">Naematelia encephala</name>
    <dbReference type="NCBI Taxonomy" id="71784"/>
    <lineage>
        <taxon>Eukaryota</taxon>
        <taxon>Fungi</taxon>
        <taxon>Dikarya</taxon>
        <taxon>Basidiomycota</taxon>
        <taxon>Agaricomycotina</taxon>
        <taxon>Tremellomycetes</taxon>
        <taxon>Tremellales</taxon>
        <taxon>Naemateliaceae</taxon>
        <taxon>Naematelia</taxon>
    </lineage>
</organism>
<comment type="caution">
    <text evidence="6">The sequence shown here is derived from an EMBL/GenBank/DDBJ whole genome shotgun (WGS) entry which is preliminary data.</text>
</comment>
<evidence type="ECO:0000256" key="4">
    <source>
        <dbReference type="SAM" id="MobiDB-lite"/>
    </source>
</evidence>
<dbReference type="InParanoid" id="A0A1Y2BE44"/>
<proteinExistence type="inferred from homology"/>
<dbReference type="AlphaFoldDB" id="A0A1Y2BE44"/>
<dbReference type="PRINTS" id="PR00452">
    <property type="entry name" value="SH3DOMAIN"/>
</dbReference>
<dbReference type="SUPFAM" id="SSF50044">
    <property type="entry name" value="SH3-domain"/>
    <property type="match status" value="1"/>
</dbReference>
<dbReference type="Gene3D" id="2.30.30.40">
    <property type="entry name" value="SH3 Domains"/>
    <property type="match status" value="1"/>
</dbReference>
<dbReference type="Pfam" id="PF00018">
    <property type="entry name" value="SH3_1"/>
    <property type="match status" value="1"/>
</dbReference>
<evidence type="ECO:0000313" key="6">
    <source>
        <dbReference type="EMBL" id="ORY33103.1"/>
    </source>
</evidence>